<feature type="transmembrane region" description="Helical" evidence="1">
    <location>
        <begin position="74"/>
        <end position="92"/>
    </location>
</feature>
<keyword evidence="1" id="KW-0812">Transmembrane</keyword>
<dbReference type="Proteomes" id="UP000178572">
    <property type="component" value="Unassembled WGS sequence"/>
</dbReference>
<sequence length="162" mass="17192">MSVLVVATWLALTPALAPAVLPFEANAEETTAPAGAFAAAEASGFVPLADFSGSSRLRDAYADDSSLKDFMNKLFVGAISLGAILAVLRLAWAGFVYMGTDMWGKKEHAKEIIQDTLLGLFLLLAIWLILKQINPDILNLDAARVIKDNPASGQTTGSQQGQ</sequence>
<evidence type="ECO:0000256" key="1">
    <source>
        <dbReference type="SAM" id="Phobius"/>
    </source>
</evidence>
<gene>
    <name evidence="3" type="ORF">A3C21_00355</name>
</gene>
<evidence type="ECO:0000313" key="3">
    <source>
        <dbReference type="EMBL" id="OGG67615.1"/>
    </source>
</evidence>
<keyword evidence="1" id="KW-1133">Transmembrane helix</keyword>
<comment type="caution">
    <text evidence="3">The sequence shown here is derived from an EMBL/GenBank/DDBJ whole genome shotgun (WGS) entry which is preliminary data.</text>
</comment>
<feature type="signal peptide" evidence="2">
    <location>
        <begin position="1"/>
        <end position="27"/>
    </location>
</feature>
<keyword evidence="2" id="KW-0732">Signal</keyword>
<proteinExistence type="predicted"/>
<evidence type="ECO:0000256" key="2">
    <source>
        <dbReference type="SAM" id="SignalP"/>
    </source>
</evidence>
<name>A0A1F6E1N4_9BACT</name>
<reference evidence="3 4" key="1">
    <citation type="journal article" date="2016" name="Nat. Commun.">
        <title>Thousands of microbial genomes shed light on interconnected biogeochemical processes in an aquifer system.</title>
        <authorList>
            <person name="Anantharaman K."/>
            <person name="Brown C.T."/>
            <person name="Hug L.A."/>
            <person name="Sharon I."/>
            <person name="Castelle C.J."/>
            <person name="Probst A.J."/>
            <person name="Thomas B.C."/>
            <person name="Singh A."/>
            <person name="Wilkins M.J."/>
            <person name="Karaoz U."/>
            <person name="Brodie E.L."/>
            <person name="Williams K.H."/>
            <person name="Hubbard S.S."/>
            <person name="Banfield J.F."/>
        </authorList>
    </citation>
    <scope>NUCLEOTIDE SEQUENCE [LARGE SCALE GENOMIC DNA]</scope>
</reference>
<dbReference type="EMBL" id="MFLN01000003">
    <property type="protein sequence ID" value="OGG67615.1"/>
    <property type="molecule type" value="Genomic_DNA"/>
</dbReference>
<feature type="chain" id="PRO_5009524079" evidence="2">
    <location>
        <begin position="28"/>
        <end position="162"/>
    </location>
</feature>
<accession>A0A1F6E1N4</accession>
<dbReference type="InterPro" id="IPR043993">
    <property type="entry name" value="T4SS_pilin"/>
</dbReference>
<dbReference type="Pfam" id="PF18895">
    <property type="entry name" value="T4SS_pilin"/>
    <property type="match status" value="1"/>
</dbReference>
<dbReference type="AlphaFoldDB" id="A0A1F6E1N4"/>
<feature type="transmembrane region" description="Helical" evidence="1">
    <location>
        <begin position="112"/>
        <end position="130"/>
    </location>
</feature>
<organism evidence="3 4">
    <name type="scientific">Candidatus Kaiserbacteria bacterium RIFCSPHIGHO2_02_FULL_59_21</name>
    <dbReference type="NCBI Taxonomy" id="1798500"/>
    <lineage>
        <taxon>Bacteria</taxon>
        <taxon>Candidatus Kaiseribacteriota</taxon>
    </lineage>
</organism>
<protein>
    <submittedName>
        <fullName evidence="3">Uncharacterized protein</fullName>
    </submittedName>
</protein>
<evidence type="ECO:0000313" key="4">
    <source>
        <dbReference type="Proteomes" id="UP000178572"/>
    </source>
</evidence>
<dbReference type="STRING" id="1798500.A3C21_00355"/>
<keyword evidence="1" id="KW-0472">Membrane</keyword>